<gene>
    <name evidence="10" type="primary">sctJ</name>
    <name evidence="10" type="ORF">ABEG18_20040</name>
</gene>
<comment type="subcellular location">
    <subcellularLocation>
        <location evidence="1">Cell outer membrane</location>
        <topology evidence="1">Lipid-anchor</topology>
    </subcellularLocation>
</comment>
<dbReference type="Pfam" id="PF01514">
    <property type="entry name" value="YscJ_FliF"/>
    <property type="match status" value="1"/>
</dbReference>
<dbReference type="InterPro" id="IPR006182">
    <property type="entry name" value="FliF_N_dom"/>
</dbReference>
<dbReference type="PROSITE" id="PS51257">
    <property type="entry name" value="PROKAR_LIPOPROTEIN"/>
    <property type="match status" value="1"/>
</dbReference>
<proteinExistence type="inferred from homology"/>
<dbReference type="Gene3D" id="3.30.70.1530">
    <property type="entry name" value="Hypothetical protein rpa1041"/>
    <property type="match status" value="1"/>
</dbReference>
<organism evidence="10">
    <name type="scientific">Alsobacter sp. KACC 23698</name>
    <dbReference type="NCBI Taxonomy" id="3149229"/>
    <lineage>
        <taxon>Bacteria</taxon>
        <taxon>Pseudomonadati</taxon>
        <taxon>Pseudomonadota</taxon>
        <taxon>Alphaproteobacteria</taxon>
        <taxon>Hyphomicrobiales</taxon>
        <taxon>Alsobacteraceae</taxon>
        <taxon>Alsobacter</taxon>
    </lineage>
</organism>
<reference evidence="10" key="1">
    <citation type="submission" date="2024-05" db="EMBL/GenBank/DDBJ databases">
        <authorList>
            <person name="Kim S."/>
            <person name="Heo J."/>
            <person name="Choi H."/>
            <person name="Choi Y."/>
            <person name="Kwon S.-W."/>
            <person name="Kim Y."/>
        </authorList>
    </citation>
    <scope>NUCLEOTIDE SEQUENCE</scope>
    <source>
        <strain evidence="10">KACC 23698</strain>
    </source>
</reference>
<comment type="similarity">
    <text evidence="2 8">Belongs to the YscJ lipoprotein family.</text>
</comment>
<evidence type="ECO:0000256" key="6">
    <source>
        <dbReference type="ARBA" id="ARBA00023237"/>
    </source>
</evidence>
<sequence>MSRSLAAWPSAARLVVAAGLLLALAGCKADLYDGLQEREALEIVGILQNAGIEAGRTRGKDGAYAVTVERDQTTRAINLLGERGLPRQRFESLGGVFDSKRIVSTPMEERARFMFAMNQELANSITQIAGVTSARVHIMLPEDSPLEKDRRSPRASVFIYHRADADMARHVGTIKYLITNSVAGLHYEDVAVALFPAAQTLEPSSRTSLRAGNLAPFGVLAVIGLGLALFRRPILRLIGAQASRP</sequence>
<dbReference type="EMBL" id="CP157484">
    <property type="protein sequence ID" value="XBO37987.1"/>
    <property type="molecule type" value="Genomic_DNA"/>
</dbReference>
<dbReference type="InterPro" id="IPR043427">
    <property type="entry name" value="YscJ/FliF"/>
</dbReference>
<keyword evidence="4" id="KW-0472">Membrane</keyword>
<evidence type="ECO:0000256" key="8">
    <source>
        <dbReference type="RuleBase" id="RU364102"/>
    </source>
</evidence>
<dbReference type="GO" id="GO:0009279">
    <property type="term" value="C:cell outer membrane"/>
    <property type="evidence" value="ECO:0007669"/>
    <property type="project" value="UniProtKB-SubCell"/>
</dbReference>
<dbReference type="PANTHER" id="PTHR30046:SF2">
    <property type="entry name" value="YOP PROTEINS TRANSLOCATION LIPOPROTEIN J"/>
    <property type="match status" value="1"/>
</dbReference>
<feature type="domain" description="Flagellar M-ring N-terminal" evidence="9">
    <location>
        <begin position="30"/>
        <end position="192"/>
    </location>
</feature>
<name>A0AAU7JC69_9HYPH</name>
<evidence type="ECO:0000256" key="7">
    <source>
        <dbReference type="ARBA" id="ARBA00023288"/>
    </source>
</evidence>
<protein>
    <recommendedName>
        <fullName evidence="8">Lipoprotein</fullName>
    </recommendedName>
</protein>
<keyword evidence="6 8" id="KW-0998">Cell outer membrane</keyword>
<evidence type="ECO:0000256" key="4">
    <source>
        <dbReference type="ARBA" id="ARBA00023136"/>
    </source>
</evidence>
<evidence type="ECO:0000259" key="9">
    <source>
        <dbReference type="Pfam" id="PF01514"/>
    </source>
</evidence>
<dbReference type="GO" id="GO:0009306">
    <property type="term" value="P:protein secretion"/>
    <property type="evidence" value="ECO:0007669"/>
    <property type="project" value="InterPro"/>
</dbReference>
<evidence type="ECO:0000256" key="2">
    <source>
        <dbReference type="ARBA" id="ARBA00009509"/>
    </source>
</evidence>
<keyword evidence="5 8" id="KW-0564">Palmitate</keyword>
<evidence type="ECO:0000256" key="3">
    <source>
        <dbReference type="ARBA" id="ARBA00022729"/>
    </source>
</evidence>
<dbReference type="RefSeq" id="WP_406854813.1">
    <property type="nucleotide sequence ID" value="NZ_CP157484.1"/>
</dbReference>
<accession>A0AAU7JC69</accession>
<dbReference type="PANTHER" id="PTHR30046">
    <property type="entry name" value="FLAGELLAR M-RING PROTEIN"/>
    <property type="match status" value="1"/>
</dbReference>
<dbReference type="PRINTS" id="PR01338">
    <property type="entry name" value="TYPE3OMKPROT"/>
</dbReference>
<evidence type="ECO:0000256" key="5">
    <source>
        <dbReference type="ARBA" id="ARBA00023139"/>
    </source>
</evidence>
<dbReference type="InterPro" id="IPR045851">
    <property type="entry name" value="AMP-bd_C_sf"/>
</dbReference>
<evidence type="ECO:0000313" key="10">
    <source>
        <dbReference type="EMBL" id="XBO37987.1"/>
    </source>
</evidence>
<dbReference type="Gene3D" id="3.30.300.30">
    <property type="match status" value="1"/>
</dbReference>
<dbReference type="AlphaFoldDB" id="A0AAU7JC69"/>
<evidence type="ECO:0000256" key="1">
    <source>
        <dbReference type="ARBA" id="ARBA00004459"/>
    </source>
</evidence>
<dbReference type="NCBIfam" id="TIGR02544">
    <property type="entry name" value="III_secr_YscJ"/>
    <property type="match status" value="1"/>
</dbReference>
<keyword evidence="3 8" id="KW-0732">Signal</keyword>
<keyword evidence="7 8" id="KW-0449">Lipoprotein</keyword>
<dbReference type="InterPro" id="IPR003282">
    <property type="entry name" value="T3SS_SctJ"/>
</dbReference>